<evidence type="ECO:0000256" key="3">
    <source>
        <dbReference type="PROSITE-ProRule" id="PRU00023"/>
    </source>
</evidence>
<evidence type="ECO:0000256" key="2">
    <source>
        <dbReference type="ARBA" id="ARBA00023043"/>
    </source>
</evidence>
<feature type="repeat" description="ANK" evidence="3">
    <location>
        <begin position="413"/>
        <end position="445"/>
    </location>
</feature>
<protein>
    <submittedName>
        <fullName evidence="5">Uncharacterized protein</fullName>
    </submittedName>
</protein>
<dbReference type="Pfam" id="PF12796">
    <property type="entry name" value="Ank_2"/>
    <property type="match status" value="3"/>
</dbReference>
<proteinExistence type="predicted"/>
<reference evidence="5" key="2">
    <citation type="submission" date="2020-02" db="EMBL/GenBank/DDBJ databases">
        <authorList>
            <person name="Gilchrist C.L.M."/>
            <person name="Chooi Y.-H."/>
        </authorList>
    </citation>
    <scope>NUCLEOTIDE SEQUENCE</scope>
    <source>
        <strain evidence="5">MST-FP2251</strain>
    </source>
</reference>
<feature type="region of interest" description="Disordered" evidence="4">
    <location>
        <begin position="1"/>
        <end position="51"/>
    </location>
</feature>
<comment type="caution">
    <text evidence="5">The sequence shown here is derived from an EMBL/GenBank/DDBJ whole genome shotgun (WGS) entry which is preliminary data.</text>
</comment>
<dbReference type="PROSITE" id="PS50088">
    <property type="entry name" value="ANK_REPEAT"/>
    <property type="match status" value="4"/>
</dbReference>
<evidence type="ECO:0000313" key="6">
    <source>
        <dbReference type="Proteomes" id="UP001194746"/>
    </source>
</evidence>
<dbReference type="InterPro" id="IPR051165">
    <property type="entry name" value="Multifunctional_ANK_Repeat"/>
</dbReference>
<dbReference type="PANTHER" id="PTHR24123">
    <property type="entry name" value="ANKYRIN REPEAT-CONTAINING"/>
    <property type="match status" value="1"/>
</dbReference>
<feature type="repeat" description="ANK" evidence="3">
    <location>
        <begin position="85"/>
        <end position="118"/>
    </location>
</feature>
<dbReference type="Gene3D" id="1.25.40.20">
    <property type="entry name" value="Ankyrin repeat-containing domain"/>
    <property type="match status" value="4"/>
</dbReference>
<evidence type="ECO:0000256" key="4">
    <source>
        <dbReference type="SAM" id="MobiDB-lite"/>
    </source>
</evidence>
<dbReference type="EMBL" id="VCAU01000003">
    <property type="protein sequence ID" value="KAF9894662.1"/>
    <property type="molecule type" value="Genomic_DNA"/>
</dbReference>
<feature type="compositionally biased region" description="Polar residues" evidence="4">
    <location>
        <begin position="10"/>
        <end position="20"/>
    </location>
</feature>
<dbReference type="SUPFAM" id="SSF48403">
    <property type="entry name" value="Ankyrin repeat"/>
    <property type="match status" value="2"/>
</dbReference>
<sequence>MDNLPAKEANFQSAPHQNTQETKEDQLDTEPPDATAPPHQHGPDLNPVNKDGQSIVHAAAASDDVPGLQRIMGLKTFDVDEPDIMGQTPLLLAALKGHVAAVRSLIQAHGADPERRDNKGRTALMCAIDGCIDDPVRFQIRTSVGDPDNNVSVALIEEFKVNVNSQDYAGITPLIKAVRGRYRLNSRPLIFQTHYEQIIRMLLKAGAAVDHVDKTGRTALSYAAEIGSECVVQLLLEYGACKDRRDATERAIRNGHLKAMDRLLQDGEQQQQEEGRVSEAYLDMARFHHAIATGDVGELTSLIQKGVDVKSIWADPEDLLSRVMRSGHVDVFRLLLADGILATRTTMTRGGCQGISSLYTLAGKAESPEFLRLLLEFDTENANKCSCVILSYTSTERVQWLLDAGFDVNGLCGRMATLGVAAARAGIDIVMLLLDRGANPNYSDSEGQTALHANWKDLSVGRLLVQRGADLEVKDQEGKTPLAVSIEGGRLKQTEILLELGADPHNVSLERLLCPWQIKPASFLAAKELVRSARQQRGA</sequence>
<organism evidence="5 6">
    <name type="scientific">Aspergillus nanangensis</name>
    <dbReference type="NCBI Taxonomy" id="2582783"/>
    <lineage>
        <taxon>Eukaryota</taxon>
        <taxon>Fungi</taxon>
        <taxon>Dikarya</taxon>
        <taxon>Ascomycota</taxon>
        <taxon>Pezizomycotina</taxon>
        <taxon>Eurotiomycetes</taxon>
        <taxon>Eurotiomycetidae</taxon>
        <taxon>Eurotiales</taxon>
        <taxon>Aspergillaceae</taxon>
        <taxon>Aspergillus</taxon>
        <taxon>Aspergillus subgen. Circumdati</taxon>
    </lineage>
</organism>
<dbReference type="SMART" id="SM00248">
    <property type="entry name" value="ANK"/>
    <property type="match status" value="10"/>
</dbReference>
<dbReference type="InterPro" id="IPR036770">
    <property type="entry name" value="Ankyrin_rpt-contain_sf"/>
</dbReference>
<keyword evidence="6" id="KW-1185">Reference proteome</keyword>
<dbReference type="InterPro" id="IPR002110">
    <property type="entry name" value="Ankyrin_rpt"/>
</dbReference>
<evidence type="ECO:0000313" key="5">
    <source>
        <dbReference type="EMBL" id="KAF9894662.1"/>
    </source>
</evidence>
<gene>
    <name evidence="5" type="ORF">FE257_006550</name>
</gene>
<dbReference type="PANTHER" id="PTHR24123:SF33">
    <property type="entry name" value="PROTEIN HOS4"/>
    <property type="match status" value="1"/>
</dbReference>
<keyword evidence="2 3" id="KW-0040">ANK repeat</keyword>
<keyword evidence="1" id="KW-0677">Repeat</keyword>
<feature type="repeat" description="ANK" evidence="3">
    <location>
        <begin position="215"/>
        <end position="247"/>
    </location>
</feature>
<dbReference type="PRINTS" id="PR01415">
    <property type="entry name" value="ANKYRIN"/>
</dbReference>
<name>A0AAD4CZM3_ASPNN</name>
<dbReference type="Proteomes" id="UP001194746">
    <property type="component" value="Unassembled WGS sequence"/>
</dbReference>
<reference evidence="5" key="1">
    <citation type="journal article" date="2019" name="Beilstein J. Org. Chem.">
        <title>Nanangenines: drimane sesquiterpenoids as the dominant metabolite cohort of a novel Australian fungus, Aspergillus nanangensis.</title>
        <authorList>
            <person name="Lacey H.J."/>
            <person name="Gilchrist C.L.M."/>
            <person name="Crombie A."/>
            <person name="Kalaitzis J.A."/>
            <person name="Vuong D."/>
            <person name="Rutledge P.J."/>
            <person name="Turner P."/>
            <person name="Pitt J.I."/>
            <person name="Lacey E."/>
            <person name="Chooi Y.H."/>
            <person name="Piggott A.M."/>
        </authorList>
    </citation>
    <scope>NUCLEOTIDE SEQUENCE</scope>
    <source>
        <strain evidence="5">MST-FP2251</strain>
    </source>
</reference>
<accession>A0AAD4CZM3</accession>
<evidence type="ECO:0000256" key="1">
    <source>
        <dbReference type="ARBA" id="ARBA00022737"/>
    </source>
</evidence>
<dbReference type="PROSITE" id="PS50297">
    <property type="entry name" value="ANK_REP_REGION"/>
    <property type="match status" value="3"/>
</dbReference>
<feature type="repeat" description="ANK" evidence="3">
    <location>
        <begin position="477"/>
        <end position="509"/>
    </location>
</feature>
<dbReference type="AlphaFoldDB" id="A0AAD4CZM3"/>